<dbReference type="AlphaFoldDB" id="A0A0R1VVM6"/>
<feature type="domain" description="MIP18 family-like" evidence="1">
    <location>
        <begin position="20"/>
        <end position="92"/>
    </location>
</feature>
<dbReference type="InterPro" id="IPR052339">
    <property type="entry name" value="Fe-S_Maturation_MIP18"/>
</dbReference>
<dbReference type="Gene3D" id="3.30.300.130">
    <property type="entry name" value="Fe-S cluster assembly (FSCA)"/>
    <property type="match status" value="1"/>
</dbReference>
<dbReference type="SUPFAM" id="SSF117916">
    <property type="entry name" value="Fe-S cluster assembly (FSCA) domain-like"/>
    <property type="match status" value="1"/>
</dbReference>
<gene>
    <name evidence="2" type="ORF">FC89_GL002024</name>
</gene>
<dbReference type="EMBL" id="AZGB01000003">
    <property type="protein sequence ID" value="KRM07915.1"/>
    <property type="molecule type" value="Genomic_DNA"/>
</dbReference>
<keyword evidence="3" id="KW-1185">Reference proteome</keyword>
<evidence type="ECO:0000313" key="3">
    <source>
        <dbReference type="Proteomes" id="UP000051451"/>
    </source>
</evidence>
<dbReference type="PATRIC" id="fig|1423750.3.peg.2065"/>
<dbReference type="STRING" id="1423750.FC89_GL002024"/>
<keyword evidence="2" id="KW-0489">Methyltransferase</keyword>
<comment type="caution">
    <text evidence="2">The sequence shown here is derived from an EMBL/GenBank/DDBJ whole genome shotgun (WGS) entry which is preliminary data.</text>
</comment>
<dbReference type="Pfam" id="PF01883">
    <property type="entry name" value="FeS_assembly_P"/>
    <property type="match status" value="1"/>
</dbReference>
<accession>A0A0R1VVM6</accession>
<keyword evidence="2" id="KW-0808">Transferase</keyword>
<dbReference type="GO" id="GO:0008168">
    <property type="term" value="F:methyltransferase activity"/>
    <property type="evidence" value="ECO:0007669"/>
    <property type="project" value="UniProtKB-KW"/>
</dbReference>
<sequence>MLLTVILEEKMAEKSVEQIKDEIIEKLEDVVDPELGVDIVNLGLIYEVNLDKSGLCQIKMTLTTMGCPLTDILADMVERALQPLPEIKQVDVQFIWEPAWTIDRMTRYAKMALGIY</sequence>
<proteinExistence type="predicted"/>
<name>A0A0R1VVM6_9LACO</name>
<dbReference type="GO" id="GO:0032259">
    <property type="term" value="P:methylation"/>
    <property type="evidence" value="ECO:0007669"/>
    <property type="project" value="UniProtKB-KW"/>
</dbReference>
<dbReference type="InterPro" id="IPR034904">
    <property type="entry name" value="FSCA_dom_sf"/>
</dbReference>
<dbReference type="PANTHER" id="PTHR42831">
    <property type="entry name" value="FE-S PROTEIN MATURATION AUXILIARY FACTOR YITW"/>
    <property type="match status" value="1"/>
</dbReference>
<protein>
    <submittedName>
        <fullName evidence="2">N-6 adenine-specific DNA methylase YitW</fullName>
    </submittedName>
</protein>
<reference evidence="2 3" key="1">
    <citation type="journal article" date="2015" name="Genome Announc.">
        <title>Expanding the biotechnology potential of lactobacilli through comparative genomics of 213 strains and associated genera.</title>
        <authorList>
            <person name="Sun Z."/>
            <person name="Harris H.M."/>
            <person name="McCann A."/>
            <person name="Guo C."/>
            <person name="Argimon S."/>
            <person name="Zhang W."/>
            <person name="Yang X."/>
            <person name="Jeffery I.B."/>
            <person name="Cooney J.C."/>
            <person name="Kagawa T.F."/>
            <person name="Liu W."/>
            <person name="Song Y."/>
            <person name="Salvetti E."/>
            <person name="Wrobel A."/>
            <person name="Rasinkangas P."/>
            <person name="Parkhill J."/>
            <person name="Rea M.C."/>
            <person name="O'Sullivan O."/>
            <person name="Ritari J."/>
            <person name="Douillard F.P."/>
            <person name="Paul Ross R."/>
            <person name="Yang R."/>
            <person name="Briner A.E."/>
            <person name="Felis G.E."/>
            <person name="de Vos W.M."/>
            <person name="Barrangou R."/>
            <person name="Klaenhammer T.R."/>
            <person name="Caufield P.W."/>
            <person name="Cui Y."/>
            <person name="Zhang H."/>
            <person name="O'Toole P.W."/>
        </authorList>
    </citation>
    <scope>NUCLEOTIDE SEQUENCE [LARGE SCALE GENOMIC DNA]</scope>
    <source>
        <strain evidence="2 3">DSM 18630</strain>
    </source>
</reference>
<evidence type="ECO:0000313" key="2">
    <source>
        <dbReference type="EMBL" id="KRM07915.1"/>
    </source>
</evidence>
<organism evidence="2 3">
    <name type="scientific">Liquorilactobacillus ghanensis DSM 18630</name>
    <dbReference type="NCBI Taxonomy" id="1423750"/>
    <lineage>
        <taxon>Bacteria</taxon>
        <taxon>Bacillati</taxon>
        <taxon>Bacillota</taxon>
        <taxon>Bacilli</taxon>
        <taxon>Lactobacillales</taxon>
        <taxon>Lactobacillaceae</taxon>
        <taxon>Liquorilactobacillus</taxon>
    </lineage>
</organism>
<dbReference type="InterPro" id="IPR002744">
    <property type="entry name" value="MIP18-like"/>
</dbReference>
<dbReference type="PANTHER" id="PTHR42831:SF1">
    <property type="entry name" value="FE-S PROTEIN MATURATION AUXILIARY FACTOR YITW"/>
    <property type="match status" value="1"/>
</dbReference>
<dbReference type="Proteomes" id="UP000051451">
    <property type="component" value="Unassembled WGS sequence"/>
</dbReference>
<evidence type="ECO:0000259" key="1">
    <source>
        <dbReference type="Pfam" id="PF01883"/>
    </source>
</evidence>